<dbReference type="SUPFAM" id="SSF46785">
    <property type="entry name" value="Winged helix' DNA-binding domain"/>
    <property type="match status" value="1"/>
</dbReference>
<feature type="domain" description="HTH hxlR-type" evidence="4">
    <location>
        <begin position="12"/>
        <end position="110"/>
    </location>
</feature>
<protein>
    <submittedName>
        <fullName evidence="5">HxlR family transcriptional regulator</fullName>
    </submittedName>
</protein>
<dbReference type="RefSeq" id="WP_204040095.1">
    <property type="nucleotide sequence ID" value="NZ_BOOA01000009.1"/>
</dbReference>
<evidence type="ECO:0000256" key="3">
    <source>
        <dbReference type="ARBA" id="ARBA00023163"/>
    </source>
</evidence>
<evidence type="ECO:0000259" key="4">
    <source>
        <dbReference type="PROSITE" id="PS51118"/>
    </source>
</evidence>
<dbReference type="PANTHER" id="PTHR33204:SF18">
    <property type="entry name" value="TRANSCRIPTIONAL REGULATORY PROTEIN"/>
    <property type="match status" value="1"/>
</dbReference>
<keyword evidence="2" id="KW-0238">DNA-binding</keyword>
<evidence type="ECO:0000256" key="1">
    <source>
        <dbReference type="ARBA" id="ARBA00023015"/>
    </source>
</evidence>
<dbReference type="Pfam" id="PF01638">
    <property type="entry name" value="HxlR"/>
    <property type="match status" value="1"/>
</dbReference>
<dbReference type="AlphaFoldDB" id="A0A919UMG7"/>
<dbReference type="Gene3D" id="1.10.10.10">
    <property type="entry name" value="Winged helix-like DNA-binding domain superfamily/Winged helix DNA-binding domain"/>
    <property type="match status" value="1"/>
</dbReference>
<accession>A0A919UMG7</accession>
<dbReference type="InterPro" id="IPR002577">
    <property type="entry name" value="HTH_HxlR"/>
</dbReference>
<evidence type="ECO:0000313" key="6">
    <source>
        <dbReference type="Proteomes" id="UP000640052"/>
    </source>
</evidence>
<dbReference type="InterPro" id="IPR036388">
    <property type="entry name" value="WH-like_DNA-bd_sf"/>
</dbReference>
<dbReference type="PANTHER" id="PTHR33204">
    <property type="entry name" value="TRANSCRIPTIONAL REGULATOR, MARR FAMILY"/>
    <property type="match status" value="1"/>
</dbReference>
<proteinExistence type="predicted"/>
<organism evidence="5 6">
    <name type="scientific">Acrocarpospora phusangensis</name>
    <dbReference type="NCBI Taxonomy" id="1070424"/>
    <lineage>
        <taxon>Bacteria</taxon>
        <taxon>Bacillati</taxon>
        <taxon>Actinomycetota</taxon>
        <taxon>Actinomycetes</taxon>
        <taxon>Streptosporangiales</taxon>
        <taxon>Streptosporangiaceae</taxon>
        <taxon>Acrocarpospora</taxon>
    </lineage>
</organism>
<dbReference type="EMBL" id="BOOA01000009">
    <property type="protein sequence ID" value="GIH23283.1"/>
    <property type="molecule type" value="Genomic_DNA"/>
</dbReference>
<dbReference type="InterPro" id="IPR036390">
    <property type="entry name" value="WH_DNA-bd_sf"/>
</dbReference>
<comment type="caution">
    <text evidence="5">The sequence shown here is derived from an EMBL/GenBank/DDBJ whole genome shotgun (WGS) entry which is preliminary data.</text>
</comment>
<keyword evidence="3" id="KW-0804">Transcription</keyword>
<evidence type="ECO:0000313" key="5">
    <source>
        <dbReference type="EMBL" id="GIH23283.1"/>
    </source>
</evidence>
<keyword evidence="1" id="KW-0805">Transcription regulation</keyword>
<keyword evidence="6" id="KW-1185">Reference proteome</keyword>
<evidence type="ECO:0000256" key="2">
    <source>
        <dbReference type="ARBA" id="ARBA00023125"/>
    </source>
</evidence>
<dbReference type="Proteomes" id="UP000640052">
    <property type="component" value="Unassembled WGS sequence"/>
</dbReference>
<dbReference type="PROSITE" id="PS51118">
    <property type="entry name" value="HTH_HXLR"/>
    <property type="match status" value="1"/>
</dbReference>
<gene>
    <name evidence="5" type="ORF">Aph01nite_15930</name>
</gene>
<sequence length="156" mass="17071">MDPLSLPANQSCPIARSLAVLGQKWNLLLLREAFFGRTKYAEFQRIGVPSGTLGARLDALVDAGLLERRAYQEKGERTRDEYVLAEAGRDVMPVLAALIQWGETHLPKERGADVTYTTTTIEGSPVRLEFVDDRGTAVSRDAVIIARQARTATASG</sequence>
<name>A0A919UMG7_9ACTN</name>
<dbReference type="GO" id="GO:0003677">
    <property type="term" value="F:DNA binding"/>
    <property type="evidence" value="ECO:0007669"/>
    <property type="project" value="UniProtKB-KW"/>
</dbReference>
<reference evidence="5" key="1">
    <citation type="submission" date="2021-01" db="EMBL/GenBank/DDBJ databases">
        <title>Whole genome shotgun sequence of Acrocarpospora phusangensis NBRC 108782.</title>
        <authorList>
            <person name="Komaki H."/>
            <person name="Tamura T."/>
        </authorList>
    </citation>
    <scope>NUCLEOTIDE SEQUENCE</scope>
    <source>
        <strain evidence="5">NBRC 108782</strain>
    </source>
</reference>